<evidence type="ECO:0000256" key="6">
    <source>
        <dbReference type="RuleBase" id="RU362125"/>
    </source>
</evidence>
<dbReference type="InterPro" id="IPR009075">
    <property type="entry name" value="AcylCo_DH/oxidase_C"/>
</dbReference>
<protein>
    <submittedName>
        <fullName evidence="10">Acyl-CoA dehydrogenase family protein</fullName>
        <ecNumber evidence="10">1.-.-.-</ecNumber>
    </submittedName>
</protein>
<evidence type="ECO:0000256" key="5">
    <source>
        <dbReference type="ARBA" id="ARBA00023002"/>
    </source>
</evidence>
<evidence type="ECO:0000313" key="10">
    <source>
        <dbReference type="EMBL" id="MFC6954743.1"/>
    </source>
</evidence>
<keyword evidence="5 6" id="KW-0560">Oxidoreductase</keyword>
<dbReference type="Pfam" id="PF00441">
    <property type="entry name" value="Acyl-CoA_dh_1"/>
    <property type="match status" value="1"/>
</dbReference>
<evidence type="ECO:0000256" key="4">
    <source>
        <dbReference type="ARBA" id="ARBA00022827"/>
    </source>
</evidence>
<comment type="cofactor">
    <cofactor evidence="1 6">
        <name>FAD</name>
        <dbReference type="ChEBI" id="CHEBI:57692"/>
    </cofactor>
</comment>
<dbReference type="PANTHER" id="PTHR48083">
    <property type="entry name" value="MEDIUM-CHAIN SPECIFIC ACYL-COA DEHYDROGENASE, MITOCHONDRIAL-RELATED"/>
    <property type="match status" value="1"/>
</dbReference>
<organism evidence="10 11">
    <name type="scientific">Halorubellus litoreus</name>
    <dbReference type="NCBI Taxonomy" id="755308"/>
    <lineage>
        <taxon>Archaea</taxon>
        <taxon>Methanobacteriati</taxon>
        <taxon>Methanobacteriota</taxon>
        <taxon>Stenosarchaea group</taxon>
        <taxon>Halobacteria</taxon>
        <taxon>Halobacteriales</taxon>
        <taxon>Halorubellaceae</taxon>
        <taxon>Halorubellus</taxon>
    </lineage>
</organism>
<gene>
    <name evidence="10" type="ORF">ACFQGB_17895</name>
</gene>
<evidence type="ECO:0000256" key="3">
    <source>
        <dbReference type="ARBA" id="ARBA00022630"/>
    </source>
</evidence>
<keyword evidence="3 6" id="KW-0285">Flavoprotein</keyword>
<dbReference type="Pfam" id="PF02770">
    <property type="entry name" value="Acyl-CoA_dh_M"/>
    <property type="match status" value="1"/>
</dbReference>
<feature type="domain" description="Acyl-CoA dehydrogenase/oxidase C-terminal" evidence="7">
    <location>
        <begin position="269"/>
        <end position="413"/>
    </location>
</feature>
<dbReference type="Proteomes" id="UP001596395">
    <property type="component" value="Unassembled WGS sequence"/>
</dbReference>
<evidence type="ECO:0000259" key="9">
    <source>
        <dbReference type="Pfam" id="PF02771"/>
    </source>
</evidence>
<dbReference type="RefSeq" id="WP_336351686.1">
    <property type="nucleotide sequence ID" value="NZ_JAZAQL010000004.1"/>
</dbReference>
<dbReference type="CDD" id="cd00567">
    <property type="entry name" value="ACAD"/>
    <property type="match status" value="1"/>
</dbReference>
<dbReference type="InterPro" id="IPR037069">
    <property type="entry name" value="AcylCoA_DH/ox_N_sf"/>
</dbReference>
<sequence>MSDSAAQGMHFEPSSEYNIIRKQLDEFIKQEVEPLEDEYEHFLGADGEENRAAEDGRMDPEFFELTKEIRKKSAEAGYLTMHIPEEAGGGGVSTLHYCMLLDHVYDRHPDGFHGYVLAHGPEGFQGPNPSLMSAYHDEYQREKYFEPMMNVDKEFSFALTEPGHGSDVTWMDSNAEQDGDEWVLNGSKCFISNAPMADFFVVSVRTSGEDGSAYGISSFFVDADNPGIEVGKYQHNMGEALAEHAFVHLDDCRVPDSQMIGEEGKGFFETAINYVGVARLTLAAFCCGYAQWMFDASIEYAEDRKTFGEPIGSNQFVQGMLSELRIDLEFVRWLYRHAAWKIDQGESERWLASAAKWKGSELWNDAADTAVQIHGGSGVMDSLPFAYQYKKSRAPRIYDGTNEIQKRNIARQFLDLD</sequence>
<evidence type="ECO:0000259" key="7">
    <source>
        <dbReference type="Pfam" id="PF00441"/>
    </source>
</evidence>
<feature type="domain" description="Acyl-CoA dehydrogenase/oxidase N-terminal" evidence="9">
    <location>
        <begin position="16"/>
        <end position="148"/>
    </location>
</feature>
<dbReference type="AlphaFoldDB" id="A0ABD5VJ48"/>
<dbReference type="InterPro" id="IPR013786">
    <property type="entry name" value="AcylCoA_DH/ox_N"/>
</dbReference>
<evidence type="ECO:0000256" key="2">
    <source>
        <dbReference type="ARBA" id="ARBA00009347"/>
    </source>
</evidence>
<dbReference type="InterPro" id="IPR050741">
    <property type="entry name" value="Acyl-CoA_dehydrogenase"/>
</dbReference>
<dbReference type="Gene3D" id="2.40.110.10">
    <property type="entry name" value="Butyryl-CoA Dehydrogenase, subunit A, domain 2"/>
    <property type="match status" value="1"/>
</dbReference>
<dbReference type="EMBL" id="JBHSXN010000004">
    <property type="protein sequence ID" value="MFC6954743.1"/>
    <property type="molecule type" value="Genomic_DNA"/>
</dbReference>
<feature type="domain" description="Acyl-CoA oxidase/dehydrogenase middle" evidence="8">
    <location>
        <begin position="156"/>
        <end position="252"/>
    </location>
</feature>
<evidence type="ECO:0000313" key="11">
    <source>
        <dbReference type="Proteomes" id="UP001596395"/>
    </source>
</evidence>
<name>A0ABD5VJ48_9EURY</name>
<dbReference type="GO" id="GO:0016491">
    <property type="term" value="F:oxidoreductase activity"/>
    <property type="evidence" value="ECO:0007669"/>
    <property type="project" value="UniProtKB-KW"/>
</dbReference>
<dbReference type="EC" id="1.-.-.-" evidence="10"/>
<dbReference type="Gene3D" id="1.20.140.10">
    <property type="entry name" value="Butyryl-CoA Dehydrogenase, subunit A, domain 3"/>
    <property type="match status" value="1"/>
</dbReference>
<dbReference type="FunFam" id="2.40.110.10:FF:000002">
    <property type="entry name" value="Acyl-CoA dehydrogenase fadE12"/>
    <property type="match status" value="1"/>
</dbReference>
<dbReference type="SUPFAM" id="SSF47203">
    <property type="entry name" value="Acyl-CoA dehydrogenase C-terminal domain-like"/>
    <property type="match status" value="1"/>
</dbReference>
<comment type="similarity">
    <text evidence="2 6">Belongs to the acyl-CoA dehydrogenase family.</text>
</comment>
<dbReference type="Pfam" id="PF02771">
    <property type="entry name" value="Acyl-CoA_dh_N"/>
    <property type="match status" value="1"/>
</dbReference>
<proteinExistence type="inferred from homology"/>
<dbReference type="InterPro" id="IPR036250">
    <property type="entry name" value="AcylCo_DH-like_C"/>
</dbReference>
<evidence type="ECO:0000256" key="1">
    <source>
        <dbReference type="ARBA" id="ARBA00001974"/>
    </source>
</evidence>
<keyword evidence="4 6" id="KW-0274">FAD</keyword>
<dbReference type="InterPro" id="IPR046373">
    <property type="entry name" value="Acyl-CoA_Oxase/DH_mid-dom_sf"/>
</dbReference>
<dbReference type="Gene3D" id="1.10.540.10">
    <property type="entry name" value="Acyl-CoA dehydrogenase/oxidase, N-terminal domain"/>
    <property type="match status" value="1"/>
</dbReference>
<dbReference type="SUPFAM" id="SSF56645">
    <property type="entry name" value="Acyl-CoA dehydrogenase NM domain-like"/>
    <property type="match status" value="1"/>
</dbReference>
<accession>A0ABD5VJ48</accession>
<dbReference type="InterPro" id="IPR006091">
    <property type="entry name" value="Acyl-CoA_Oxase/DH_mid-dom"/>
</dbReference>
<reference evidence="10 11" key="1">
    <citation type="journal article" date="2019" name="Int. J. Syst. Evol. Microbiol.">
        <title>The Global Catalogue of Microorganisms (GCM) 10K type strain sequencing project: providing services to taxonomists for standard genome sequencing and annotation.</title>
        <authorList>
            <consortium name="The Broad Institute Genomics Platform"/>
            <consortium name="The Broad Institute Genome Sequencing Center for Infectious Disease"/>
            <person name="Wu L."/>
            <person name="Ma J."/>
        </authorList>
    </citation>
    <scope>NUCLEOTIDE SEQUENCE [LARGE SCALE GENOMIC DNA]</scope>
    <source>
        <strain evidence="10 11">GX26</strain>
    </source>
</reference>
<evidence type="ECO:0000259" key="8">
    <source>
        <dbReference type="Pfam" id="PF02770"/>
    </source>
</evidence>
<dbReference type="InterPro" id="IPR009100">
    <property type="entry name" value="AcylCoA_DH/oxidase_NM_dom_sf"/>
</dbReference>
<keyword evidence="11" id="KW-1185">Reference proteome</keyword>
<comment type="caution">
    <text evidence="10">The sequence shown here is derived from an EMBL/GenBank/DDBJ whole genome shotgun (WGS) entry which is preliminary data.</text>
</comment>
<dbReference type="PANTHER" id="PTHR48083:SF2">
    <property type="entry name" value="MEDIUM-CHAIN SPECIFIC ACYL-COA DEHYDROGENASE, MITOCHONDRIAL"/>
    <property type="match status" value="1"/>
</dbReference>